<feature type="domain" description="ABM" evidence="1">
    <location>
        <begin position="3"/>
        <end position="95"/>
    </location>
</feature>
<protein>
    <recommendedName>
        <fullName evidence="1">ABM domain-containing protein</fullName>
    </recommendedName>
</protein>
<dbReference type="Proteomes" id="UP001345013">
    <property type="component" value="Unassembled WGS sequence"/>
</dbReference>
<dbReference type="Pfam" id="PF03992">
    <property type="entry name" value="ABM"/>
    <property type="match status" value="1"/>
</dbReference>
<accession>A0ABR0JY25</accession>
<dbReference type="PANTHER" id="PTHR40624">
    <property type="entry name" value="BIOSYNTHESIS MONOOXYGENASE, PUTATIVE (AFU_ORTHOLOGUE AFUA_1G12025)-RELATED"/>
    <property type="match status" value="1"/>
</dbReference>
<evidence type="ECO:0000259" key="1">
    <source>
        <dbReference type="PROSITE" id="PS51725"/>
    </source>
</evidence>
<dbReference type="PANTHER" id="PTHR40624:SF1">
    <property type="entry name" value="BIOSYNTHESIS MONOOXYGENASE, PUTATIVE (AFU_ORTHOLOGUE AFUA_1G12025)-RELATED"/>
    <property type="match status" value="1"/>
</dbReference>
<dbReference type="InterPro" id="IPR007138">
    <property type="entry name" value="ABM_dom"/>
</dbReference>
<evidence type="ECO:0000313" key="3">
    <source>
        <dbReference type="Proteomes" id="UP001345013"/>
    </source>
</evidence>
<dbReference type="PROSITE" id="PS51725">
    <property type="entry name" value="ABM"/>
    <property type="match status" value="1"/>
</dbReference>
<proteinExistence type="predicted"/>
<comment type="caution">
    <text evidence="2">The sequence shown here is derived from an EMBL/GenBank/DDBJ whole genome shotgun (WGS) entry which is preliminary data.</text>
</comment>
<dbReference type="Gene3D" id="3.30.70.100">
    <property type="match status" value="1"/>
</dbReference>
<dbReference type="EMBL" id="JAVRRG010000183">
    <property type="protein sequence ID" value="KAK5079595.1"/>
    <property type="molecule type" value="Genomic_DNA"/>
</dbReference>
<keyword evidence="3" id="KW-1185">Reference proteome</keyword>
<name>A0ABR0JY25_9EURO</name>
<evidence type="ECO:0000313" key="2">
    <source>
        <dbReference type="EMBL" id="KAK5079595.1"/>
    </source>
</evidence>
<sequence length="106" mass="12384">MVLDVIVIITPAKGKETRVEELIGQQVEGIKKNEPGVLFDRCYRRTDLDDGTEFVIVQRYKDEAAYNAHFHTEHRKDLPATIRDEELMGKPMVYMKLEPIQYGFER</sequence>
<dbReference type="SUPFAM" id="SSF54909">
    <property type="entry name" value="Dimeric alpha+beta barrel"/>
    <property type="match status" value="1"/>
</dbReference>
<dbReference type="InterPro" id="IPR011008">
    <property type="entry name" value="Dimeric_a/b-barrel"/>
</dbReference>
<organism evidence="2 3">
    <name type="scientific">Lithohypha guttulata</name>
    <dbReference type="NCBI Taxonomy" id="1690604"/>
    <lineage>
        <taxon>Eukaryota</taxon>
        <taxon>Fungi</taxon>
        <taxon>Dikarya</taxon>
        <taxon>Ascomycota</taxon>
        <taxon>Pezizomycotina</taxon>
        <taxon>Eurotiomycetes</taxon>
        <taxon>Chaetothyriomycetidae</taxon>
        <taxon>Chaetothyriales</taxon>
        <taxon>Trichomeriaceae</taxon>
        <taxon>Lithohypha</taxon>
    </lineage>
</organism>
<reference evidence="2 3" key="1">
    <citation type="submission" date="2023-08" db="EMBL/GenBank/DDBJ databases">
        <title>Black Yeasts Isolated from many extreme environments.</title>
        <authorList>
            <person name="Coleine C."/>
            <person name="Stajich J.E."/>
            <person name="Selbmann L."/>
        </authorList>
    </citation>
    <scope>NUCLEOTIDE SEQUENCE [LARGE SCALE GENOMIC DNA]</scope>
    <source>
        <strain evidence="2 3">CCFEE 5885</strain>
    </source>
</reference>
<gene>
    <name evidence="2" type="ORF">LTR24_009128</name>
</gene>